<feature type="binding site" evidence="5">
    <location>
        <begin position="239"/>
        <end position="246"/>
    </location>
    <ligand>
        <name>ATP</name>
        <dbReference type="ChEBI" id="CHEBI:30616"/>
    </ligand>
</feature>
<dbReference type="EMBL" id="JACZDF010000005">
    <property type="protein sequence ID" value="MBD9699950.1"/>
    <property type="molecule type" value="Genomic_DNA"/>
</dbReference>
<proteinExistence type="predicted"/>
<dbReference type="InterPro" id="IPR027417">
    <property type="entry name" value="P-loop_NTPase"/>
</dbReference>
<evidence type="ECO:0000256" key="6">
    <source>
        <dbReference type="SAM" id="MobiDB-lite"/>
    </source>
</evidence>
<sequence>MPTTPRTSHTSDSPTTSDFTTTSDLDTHLDNVLDVARLGARATEALIGSDARHLAAIAHALDTTLATHEARLADARATQARDGRAAVERDQAARRLASRTTQLALLRVDLCLGRFVPSDGGAPVYVGRTGLADENGTRLLVDWRTPAAAPFFAATRAEPLGVASRRRFRWTAGRLSGFWDEILDPAAPTDGLVPDDESQFVASLAGERTDRMRDVLATIQADQDEAIRADARGALVVDGGPGTGKTVVALHRASYLLHADPRIGGVLVLGPSERYLGYVADVLPGLGDEGVATCTLRDLVPEGATAVPEADPVVARLKGSRAMVRAVEAAVRFFEEAPADGIEVETSIGAFTLSADDWADAVDALEPGLPHNLAVDDLVRELALVAARHQEPHAPAAADNLAAAIAHDPAFRRQVRRAWPLLDPAEVVADLWDVPAYLRYCAPRLTTDERAALRRDASAAWTFADLPLLDAARALVGEAARASRSDAEREEERRVRAEVAAELRASDDGGEGLMAQLVHPDLADTLLDGDDAVDGASLDGPFAHVVVDEAQDLSDAAWLMALRRCPSRSVTVVGDRAQARDGFEGTWAERLGRAGLPDVRVQTLTVGYRTPAEVLEEAAPVIRAVLPDADVPTAVRRSGVPVLHAPRTALDEILREWLDASPGGLAAVIGDPSVPDGPRVRSLSAVEAKGLEFDLVVLHDDALGSGVTGAVDRYVAMTRATSRLVVLHGR</sequence>
<evidence type="ECO:0000256" key="3">
    <source>
        <dbReference type="ARBA" id="ARBA00022806"/>
    </source>
</evidence>
<dbReference type="Pfam" id="PF13245">
    <property type="entry name" value="AAA_19"/>
    <property type="match status" value="1"/>
</dbReference>
<keyword evidence="2 5" id="KW-0378">Hydrolase</keyword>
<evidence type="ECO:0000256" key="2">
    <source>
        <dbReference type="ARBA" id="ARBA00022801"/>
    </source>
</evidence>
<evidence type="ECO:0000313" key="9">
    <source>
        <dbReference type="Proteomes" id="UP000642107"/>
    </source>
</evidence>
<dbReference type="InterPro" id="IPR000212">
    <property type="entry name" value="DNA_helicase_UvrD/REP"/>
</dbReference>
<dbReference type="Proteomes" id="UP000642107">
    <property type="component" value="Unassembled WGS sequence"/>
</dbReference>
<feature type="domain" description="UvrD-like helicase ATP-binding" evidence="7">
    <location>
        <begin position="218"/>
        <end position="611"/>
    </location>
</feature>
<keyword evidence="9" id="KW-1185">Reference proteome</keyword>
<evidence type="ECO:0000313" key="8">
    <source>
        <dbReference type="EMBL" id="MBD9699950.1"/>
    </source>
</evidence>
<feature type="region of interest" description="Disordered" evidence="6">
    <location>
        <begin position="1"/>
        <end position="24"/>
    </location>
</feature>
<dbReference type="InterPro" id="IPR014016">
    <property type="entry name" value="UvrD-like_ATP-bd"/>
</dbReference>
<organism evidence="8 9">
    <name type="scientific">Flavimobilis rhizosphaerae</name>
    <dbReference type="NCBI Taxonomy" id="2775421"/>
    <lineage>
        <taxon>Bacteria</taxon>
        <taxon>Bacillati</taxon>
        <taxon>Actinomycetota</taxon>
        <taxon>Actinomycetes</taxon>
        <taxon>Micrococcales</taxon>
        <taxon>Jonesiaceae</taxon>
        <taxon>Flavimobilis</taxon>
    </lineage>
</organism>
<name>A0ABR9DS48_9MICO</name>
<dbReference type="RefSeq" id="WP_192280656.1">
    <property type="nucleotide sequence ID" value="NZ_JACZDF010000005.1"/>
</dbReference>
<protein>
    <submittedName>
        <fullName evidence="8">AAA family ATPase</fullName>
    </submittedName>
</protein>
<evidence type="ECO:0000256" key="5">
    <source>
        <dbReference type="PROSITE-ProRule" id="PRU00560"/>
    </source>
</evidence>
<evidence type="ECO:0000256" key="1">
    <source>
        <dbReference type="ARBA" id="ARBA00022741"/>
    </source>
</evidence>
<reference evidence="8 9" key="1">
    <citation type="submission" date="2020-09" db="EMBL/GenBank/DDBJ databases">
        <title>Flavimobilis rhizosphaerae sp. nov., isolated from rhizosphere soil of Spartina alterniflora.</title>
        <authorList>
            <person name="Hanqin C."/>
        </authorList>
    </citation>
    <scope>NUCLEOTIDE SEQUENCE [LARGE SCALE GENOMIC DNA]</scope>
    <source>
        <strain evidence="8 9">GY 10621</strain>
    </source>
</reference>
<gene>
    <name evidence="8" type="ORF">IGS67_10665</name>
</gene>
<comment type="caution">
    <text evidence="8">The sequence shown here is derived from an EMBL/GenBank/DDBJ whole genome shotgun (WGS) entry which is preliminary data.</text>
</comment>
<accession>A0ABR9DS48</accession>
<keyword evidence="3 5" id="KW-0347">Helicase</keyword>
<dbReference type="PANTHER" id="PTHR11070">
    <property type="entry name" value="UVRD / RECB / PCRA DNA HELICASE FAMILY MEMBER"/>
    <property type="match status" value="1"/>
</dbReference>
<evidence type="ECO:0000259" key="7">
    <source>
        <dbReference type="PROSITE" id="PS51198"/>
    </source>
</evidence>
<dbReference type="SUPFAM" id="SSF52540">
    <property type="entry name" value="P-loop containing nucleoside triphosphate hydrolases"/>
    <property type="match status" value="1"/>
</dbReference>
<dbReference type="PROSITE" id="PS51198">
    <property type="entry name" value="UVRD_HELICASE_ATP_BIND"/>
    <property type="match status" value="1"/>
</dbReference>
<evidence type="ECO:0000256" key="4">
    <source>
        <dbReference type="ARBA" id="ARBA00022840"/>
    </source>
</evidence>
<dbReference type="PANTHER" id="PTHR11070:SF45">
    <property type="entry name" value="DNA 3'-5' HELICASE"/>
    <property type="match status" value="1"/>
</dbReference>
<dbReference type="Gene3D" id="3.40.50.300">
    <property type="entry name" value="P-loop containing nucleotide triphosphate hydrolases"/>
    <property type="match status" value="2"/>
</dbReference>
<keyword evidence="1 5" id="KW-0547">Nucleotide-binding</keyword>
<keyword evidence="4 5" id="KW-0067">ATP-binding</keyword>
<dbReference type="NCBIfam" id="NF041254">
    <property type="entry name" value="motor_HelR"/>
    <property type="match status" value="1"/>
</dbReference>